<evidence type="ECO:0000313" key="2">
    <source>
        <dbReference type="Proteomes" id="UP000476837"/>
    </source>
</evidence>
<comment type="caution">
    <text evidence="1">The sequence shown here is derived from an EMBL/GenBank/DDBJ whole genome shotgun (WGS) entry which is preliminary data.</text>
</comment>
<dbReference type="EMBL" id="QOKV01000041">
    <property type="protein sequence ID" value="KAA0676755.1"/>
    <property type="molecule type" value="Genomic_DNA"/>
</dbReference>
<dbReference type="AlphaFoldDB" id="A0A6L3ARA9"/>
<accession>A0A6L3ARA9</accession>
<name>A0A6L3ARA9_AZOBR</name>
<dbReference type="Proteomes" id="UP000476837">
    <property type="component" value="Unassembled WGS sequence"/>
</dbReference>
<proteinExistence type="predicted"/>
<gene>
    <name evidence="1" type="ORF">DS837_30470</name>
</gene>
<sequence length="109" mass="12301">MSLDKKLIATAVDRHGREILNERGRPVSGKIPFSYLLNGAFCDTVTGFRLIHEPKSSGWVPSEEAKINSAEWFAEMVRHWAIGRLGAEQIAWMETWVTDVRTDHIPVPA</sequence>
<evidence type="ECO:0000313" key="1">
    <source>
        <dbReference type="EMBL" id="KAA0676755.1"/>
    </source>
</evidence>
<organism evidence="1 2">
    <name type="scientific">Azospirillum brasilense</name>
    <dbReference type="NCBI Taxonomy" id="192"/>
    <lineage>
        <taxon>Bacteria</taxon>
        <taxon>Pseudomonadati</taxon>
        <taxon>Pseudomonadota</taxon>
        <taxon>Alphaproteobacteria</taxon>
        <taxon>Rhodospirillales</taxon>
        <taxon>Azospirillaceae</taxon>
        <taxon>Azospirillum</taxon>
    </lineage>
</organism>
<protein>
    <submittedName>
        <fullName evidence="1">Uncharacterized protein</fullName>
    </submittedName>
</protein>
<reference evidence="1 2" key="1">
    <citation type="submission" date="2018-07" db="EMBL/GenBank/DDBJ databases">
        <title>Genome sequence of Roseomonas fauriae ATCC 49958.</title>
        <authorList>
            <person name="Sant'Anna F.H."/>
            <person name="Baldani J.I."/>
            <person name="Zilli J.E."/>
            <person name="Reis V.M."/>
            <person name="Hartmann A."/>
            <person name="Cruz L."/>
            <person name="de Souza E.M."/>
            <person name="de Oliveira Pedrosa F."/>
            <person name="Passaglia L.M.P."/>
        </authorList>
    </citation>
    <scope>NUCLEOTIDE SEQUENCE [LARGE SCALE GENOMIC DNA]</scope>
    <source>
        <strain evidence="1 2">ATCC 49958</strain>
    </source>
</reference>